<reference evidence="3" key="1">
    <citation type="journal article" date="2015" name="BMC Genomics">
        <title>Draft genome of a commonly misdiagnosed multidrug resistant pathogen Candida auris.</title>
        <authorList>
            <person name="Chatterjee S."/>
            <person name="Alampalli S.V."/>
            <person name="Nageshan R.K."/>
            <person name="Chettiar S.T."/>
            <person name="Joshi S."/>
            <person name="Tatu U.S."/>
        </authorList>
    </citation>
    <scope>NUCLEOTIDE SEQUENCE [LARGE SCALE GENOMIC DNA]</scope>
    <source>
        <strain evidence="3">6684</strain>
    </source>
</reference>
<evidence type="ECO:0000256" key="1">
    <source>
        <dbReference type="SAM" id="MobiDB-lite"/>
    </source>
</evidence>
<dbReference type="VEuPathDB" id="FungiDB:B9J08_003174"/>
<dbReference type="InterPro" id="IPR011032">
    <property type="entry name" value="GroES-like_sf"/>
</dbReference>
<gene>
    <name evidence="2" type="ORF">QG37_02156</name>
</gene>
<dbReference type="SUPFAM" id="SSF50129">
    <property type="entry name" value="GroES-like"/>
    <property type="match status" value="1"/>
</dbReference>
<dbReference type="VEuPathDB" id="FungiDB:CJI96_0001708"/>
<evidence type="ECO:0000313" key="3">
    <source>
        <dbReference type="Proteomes" id="UP000037122"/>
    </source>
</evidence>
<protein>
    <submittedName>
        <fullName evidence="2">Uncharacterized protein</fullName>
    </submittedName>
</protein>
<evidence type="ECO:0000313" key="2">
    <source>
        <dbReference type="EMBL" id="KNE01264.1"/>
    </source>
</evidence>
<feature type="region of interest" description="Disordered" evidence="1">
    <location>
        <begin position="1"/>
        <end position="85"/>
    </location>
</feature>
<dbReference type="PANTHER" id="PTHR43482">
    <property type="entry name" value="PROTEIN AST1-RELATED"/>
    <property type="match status" value="1"/>
</dbReference>
<dbReference type="VEuPathDB" id="FungiDB:CJJ07_001285"/>
<dbReference type="Gene3D" id="3.90.180.10">
    <property type="entry name" value="Medium-chain alcohol dehydrogenases, catalytic domain"/>
    <property type="match status" value="1"/>
</dbReference>
<dbReference type="PANTHER" id="PTHR43482:SF1">
    <property type="entry name" value="PROTEIN AST1-RELATED"/>
    <property type="match status" value="1"/>
</dbReference>
<dbReference type="EMBL" id="LGST01000016">
    <property type="protein sequence ID" value="KNE01264.1"/>
    <property type="molecule type" value="Genomic_DNA"/>
</dbReference>
<feature type="compositionally biased region" description="Basic and acidic residues" evidence="1">
    <location>
        <begin position="1"/>
        <end position="36"/>
    </location>
</feature>
<dbReference type="VEuPathDB" id="FungiDB:QG37_02156"/>
<dbReference type="VEuPathDB" id="FungiDB:CJJ09_000932"/>
<feature type="compositionally biased region" description="Basic and acidic residues" evidence="1">
    <location>
        <begin position="52"/>
        <end position="70"/>
    </location>
</feature>
<comment type="caution">
    <text evidence="2">The sequence shown here is derived from an EMBL/GenBank/DDBJ whole genome shotgun (WGS) entry which is preliminary data.</text>
</comment>
<dbReference type="InterPro" id="IPR052585">
    <property type="entry name" value="Lipid_raft_assoc_Zn_ADH"/>
</dbReference>
<dbReference type="AlphaFoldDB" id="A0A0L0P4N8"/>
<dbReference type="VEuPathDB" id="FungiDB:CJI97_003246"/>
<sequence length="660" mass="74632">MVEENKENERIHKENIPKSAEADDARVHKQEGDGSKMSDAPGTSPQNEEIEQDPKNEATEEQSKTEELPKRSKLVGFAPEPHEDLKEHHQYLDDRKRDKQQSNPFQKIPPELAYLDSKSDHPKPLPTLTNVFEPKVKAKPFSEMRDRRCVAVKDISVINKQTELNFNYWETPDPCKADCVLVDVKFVSLTSYDISKLSKYLVNLSNTKVGLGFDFVGKVIRPGQKFEDSKFAPGTTVFGVLDPHDRKGSLLTAIVVAPARDILIAVPDEVLTQLESLDVTLSFSASSEFTIGDADDNDARSSSSELFLSNSDIPQARVPQGKSDRAVTIELLDMKVEVPNLAKLTVFGSSVCRVKLALLLMDQIFKRQHKANILINGGDTHLAYTFIQILFSSVYSEILDDLNVILIVKESSLARIKSLALRIESKRSGKIHVISFDMENEDIVLPNEKVPINYKKIPFFAAEIIEAMISAVPANETVNAQNIDKCKLDLFIDIVGSKKMFQHGMSMTSLNEVNFPFKKKLSPGVNMTDLFGKSKGPLFEKLMKPKTEGCSFVSFCKFTLPEPSYLISNLVDFTSKDLFNPWSAKWLQGFANQFVAKYSYYEKFDLETKKAWVEEGLRLLLKGELKFDIQEVVDWRHNFKKHVNDLKIHDAHVIFEIETF</sequence>
<organism evidence="2 3">
    <name type="scientific">Candidozyma auris</name>
    <name type="common">Yeast</name>
    <name type="synonym">Candida auris</name>
    <dbReference type="NCBI Taxonomy" id="498019"/>
    <lineage>
        <taxon>Eukaryota</taxon>
        <taxon>Fungi</taxon>
        <taxon>Dikarya</taxon>
        <taxon>Ascomycota</taxon>
        <taxon>Saccharomycotina</taxon>
        <taxon>Pichiomycetes</taxon>
        <taxon>Metschnikowiaceae</taxon>
        <taxon>Candidozyma</taxon>
    </lineage>
</organism>
<accession>A0A0L0P4N8</accession>
<proteinExistence type="predicted"/>
<name>A0A0L0P4N8_CANAR</name>
<dbReference type="Proteomes" id="UP000037122">
    <property type="component" value="Unassembled WGS sequence"/>
</dbReference>